<name>A0ABN6FI77_SINCY</name>
<feature type="domain" description="Type IV secretion system coupling protein TraD DNA-binding" evidence="2">
    <location>
        <begin position="469"/>
        <end position="626"/>
    </location>
</feature>
<feature type="compositionally biased region" description="Polar residues" evidence="1">
    <location>
        <begin position="665"/>
        <end position="675"/>
    </location>
</feature>
<evidence type="ECO:0000256" key="1">
    <source>
        <dbReference type="SAM" id="MobiDB-lite"/>
    </source>
</evidence>
<feature type="compositionally biased region" description="Polar residues" evidence="1">
    <location>
        <begin position="694"/>
        <end position="706"/>
    </location>
</feature>
<dbReference type="InterPro" id="IPR027417">
    <property type="entry name" value="P-loop_NTPase"/>
</dbReference>
<evidence type="ECO:0000259" key="2">
    <source>
        <dbReference type="Pfam" id="PF10412"/>
    </source>
</evidence>
<sequence length="714" mass="77503">MWQRIYWPQPLDDTQTIGLLRSWAAQTHAPLIVLEARADRRGVQYLVGCQRRHRSAVRRDIEQLVHGALVVEDDDERLPAGSAGRVTFSPAARPLVASDANSSTRAILAALTAVNGTERMVVQIVIGPRVAPRLTPKDLPSVDQGLASILVSGVQPEHRIGVRRGIELKRAEPGFAAIVRLGVHASDGARIATLVRGVVSAFRSLSAPGMRFAFRPERTDRLNQPANSWPLLAPVGRHLSVSEVGMLSAWPTSASSTPYPGQPPAHPRPIRPSFAARPGDRIVAKSTAPGTKDTLLGLSIADSTRHLWTMGPTGAGKSSMLLRLLIGDMKAGRGIAVVEPKDLIRDLLRYIPPERVKDVVLVDPLDEAPVGINPMDRHGRTPALVADQLFGTFHALYGDQLGPRSSDILRHALAALAHTEGASLAQLPLLLSNRAFRAPVVQPIAATDPISAGPFWHWFDQLSPDATAQVVAPLMNKVRPLLDTHLRRILAQPEPRFNIRQVLTEQKILLVPLQKGVIGPESAQLLGALVVGELWQAIQERASIPPRNRDIVTVVLDEVQDYLRLPTTDLSDALATSRSLGAAFHVAHQYLDQLPASMRTAFEANCRSRVFFQLAARDAKAAAAMAPGLEPEDFMALPARHVYAQLVHHGAVTDWASGRTLDLPPSTSSPETIRQASRAAYGTPASEIDHQLIRATTQQPDATTGTARRRRSQS</sequence>
<evidence type="ECO:0000313" key="3">
    <source>
        <dbReference type="EMBL" id="BCT76443.1"/>
    </source>
</evidence>
<organism evidence="3 4">
    <name type="scientific">Sinomonas cyclohexanicum</name>
    <name type="common">Corynebacterium cyclohexanicum</name>
    <dbReference type="NCBI Taxonomy" id="322009"/>
    <lineage>
        <taxon>Bacteria</taxon>
        <taxon>Bacillati</taxon>
        <taxon>Actinomycetota</taxon>
        <taxon>Actinomycetes</taxon>
        <taxon>Micrococcales</taxon>
        <taxon>Micrococcaceae</taxon>
        <taxon>Sinomonas</taxon>
    </lineage>
</organism>
<dbReference type="InterPro" id="IPR051162">
    <property type="entry name" value="T4SS_component"/>
</dbReference>
<accession>A0ABN6FI77</accession>
<evidence type="ECO:0000313" key="4">
    <source>
        <dbReference type="Proteomes" id="UP001319861"/>
    </source>
</evidence>
<dbReference type="SUPFAM" id="SSF52540">
    <property type="entry name" value="P-loop containing nucleoside triphosphate hydrolases"/>
    <property type="match status" value="1"/>
</dbReference>
<dbReference type="PANTHER" id="PTHR30121">
    <property type="entry name" value="UNCHARACTERIZED PROTEIN YJGR-RELATED"/>
    <property type="match status" value="1"/>
</dbReference>
<feature type="region of interest" description="Disordered" evidence="1">
    <location>
        <begin position="658"/>
        <end position="714"/>
    </location>
</feature>
<reference evidence="3 4" key="1">
    <citation type="journal article" date="2021" name="J. Biosci. Bioeng.">
        <title>Identification and characterization of a chc gene cluster responsible for the aromatization pathway of cyclohexanecarboxylate degradation in Sinomonas cyclohexanicum ATCC 51369.</title>
        <authorList>
            <person name="Yamamoto T."/>
            <person name="Hasegawa Y."/>
            <person name="Lau P.C.K."/>
            <person name="Iwaki H."/>
        </authorList>
    </citation>
    <scope>NUCLEOTIDE SEQUENCE [LARGE SCALE GENOMIC DNA]</scope>
    <source>
        <strain evidence="3 4">ATCC 51369</strain>
    </source>
</reference>
<gene>
    <name evidence="3" type="ORF">SCMU_22850</name>
</gene>
<dbReference type="InterPro" id="IPR019476">
    <property type="entry name" value="T4SS_TraD_DNA-bd"/>
</dbReference>
<protein>
    <recommendedName>
        <fullName evidence="2">Type IV secretion system coupling protein TraD DNA-binding domain-containing protein</fullName>
    </recommendedName>
</protein>
<dbReference type="PANTHER" id="PTHR30121:SF11">
    <property type="entry name" value="AAA+ ATPASE DOMAIN-CONTAINING PROTEIN"/>
    <property type="match status" value="1"/>
</dbReference>
<keyword evidence="4" id="KW-1185">Reference proteome</keyword>
<dbReference type="Proteomes" id="UP001319861">
    <property type="component" value="Chromosome"/>
</dbReference>
<dbReference type="CDD" id="cd01127">
    <property type="entry name" value="TrwB_TraG_TraD_VirD4"/>
    <property type="match status" value="1"/>
</dbReference>
<dbReference type="EMBL" id="AP024525">
    <property type="protein sequence ID" value="BCT76443.1"/>
    <property type="molecule type" value="Genomic_DNA"/>
</dbReference>
<dbReference type="Gene3D" id="3.40.50.300">
    <property type="entry name" value="P-loop containing nucleotide triphosphate hydrolases"/>
    <property type="match status" value="2"/>
</dbReference>
<proteinExistence type="predicted"/>
<dbReference type="Pfam" id="PF10412">
    <property type="entry name" value="TrwB_AAD_bind"/>
    <property type="match status" value="1"/>
</dbReference>